<dbReference type="AlphaFoldDB" id="A0A061RRU9"/>
<sequence length="70" mass="7603">LSRKKPVVGNLPAKQINKYNSFSKPDLSHVTAAKGTASVAGSTESKKPATANLRKLLRNTRAKCQVQKLR</sequence>
<organism evidence="1">
    <name type="scientific">Tetraselmis sp. GSL018</name>
    <dbReference type="NCBI Taxonomy" id="582737"/>
    <lineage>
        <taxon>Eukaryota</taxon>
        <taxon>Viridiplantae</taxon>
        <taxon>Chlorophyta</taxon>
        <taxon>core chlorophytes</taxon>
        <taxon>Chlorodendrophyceae</taxon>
        <taxon>Chlorodendrales</taxon>
        <taxon>Chlorodendraceae</taxon>
        <taxon>Tetraselmis</taxon>
    </lineage>
</organism>
<gene>
    <name evidence="1" type="ORF">TSPGSL018_22648</name>
</gene>
<name>A0A061RRU9_9CHLO</name>
<evidence type="ECO:0000313" key="1">
    <source>
        <dbReference type="EMBL" id="JAC75597.1"/>
    </source>
</evidence>
<proteinExistence type="predicted"/>
<dbReference type="EMBL" id="GBEZ01010042">
    <property type="protein sequence ID" value="JAC75597.1"/>
    <property type="molecule type" value="Transcribed_RNA"/>
</dbReference>
<feature type="non-terminal residue" evidence="1">
    <location>
        <position position="1"/>
    </location>
</feature>
<protein>
    <submittedName>
        <fullName evidence="1">Uncharacterized protein</fullName>
    </submittedName>
</protein>
<accession>A0A061RRU9</accession>
<reference evidence="1" key="1">
    <citation type="submission" date="2014-05" db="EMBL/GenBank/DDBJ databases">
        <title>The transcriptome of the halophilic microalga Tetraselmis sp. GSL018 isolated from the Great Salt Lake, Utah.</title>
        <authorList>
            <person name="Jinkerson R.E."/>
            <person name="D'Adamo S."/>
            <person name="Posewitz M.C."/>
        </authorList>
    </citation>
    <scope>NUCLEOTIDE SEQUENCE</scope>
    <source>
        <strain evidence="1">GSL018</strain>
    </source>
</reference>